<comment type="similarity">
    <text evidence="3">Belongs to the GRAS family.</text>
</comment>
<protein>
    <submittedName>
        <fullName evidence="4">Uncharacterized protein</fullName>
    </submittedName>
</protein>
<evidence type="ECO:0000313" key="4">
    <source>
        <dbReference type="EMBL" id="THG12548.1"/>
    </source>
</evidence>
<evidence type="ECO:0000256" key="2">
    <source>
        <dbReference type="ARBA" id="ARBA00023163"/>
    </source>
</evidence>
<dbReference type="InterPro" id="IPR005202">
    <property type="entry name" value="TF_GRAS"/>
</dbReference>
<name>A0A4S4E8X2_CAMSN</name>
<comment type="caution">
    <text evidence="4">The sequence shown here is derived from an EMBL/GenBank/DDBJ whole genome shotgun (WGS) entry which is preliminary data.</text>
</comment>
<comment type="caution">
    <text evidence="3">Lacks conserved residue(s) required for the propagation of feature annotation.</text>
</comment>
<reference evidence="4 5" key="1">
    <citation type="journal article" date="2018" name="Proc. Natl. Acad. Sci. U.S.A.">
        <title>Draft genome sequence of Camellia sinensis var. sinensis provides insights into the evolution of the tea genome and tea quality.</title>
        <authorList>
            <person name="Wei C."/>
            <person name="Yang H."/>
            <person name="Wang S."/>
            <person name="Zhao J."/>
            <person name="Liu C."/>
            <person name="Gao L."/>
            <person name="Xia E."/>
            <person name="Lu Y."/>
            <person name="Tai Y."/>
            <person name="She G."/>
            <person name="Sun J."/>
            <person name="Cao H."/>
            <person name="Tong W."/>
            <person name="Gao Q."/>
            <person name="Li Y."/>
            <person name="Deng W."/>
            <person name="Jiang X."/>
            <person name="Wang W."/>
            <person name="Chen Q."/>
            <person name="Zhang S."/>
            <person name="Li H."/>
            <person name="Wu J."/>
            <person name="Wang P."/>
            <person name="Li P."/>
            <person name="Shi C."/>
            <person name="Zheng F."/>
            <person name="Jian J."/>
            <person name="Huang B."/>
            <person name="Shan D."/>
            <person name="Shi M."/>
            <person name="Fang C."/>
            <person name="Yue Y."/>
            <person name="Li F."/>
            <person name="Li D."/>
            <person name="Wei S."/>
            <person name="Han B."/>
            <person name="Jiang C."/>
            <person name="Yin Y."/>
            <person name="Xia T."/>
            <person name="Zhang Z."/>
            <person name="Bennetzen J.L."/>
            <person name="Zhao S."/>
            <person name="Wan X."/>
        </authorList>
    </citation>
    <scope>NUCLEOTIDE SEQUENCE [LARGE SCALE GENOMIC DNA]</scope>
    <source>
        <strain evidence="5">cv. Shuchazao</strain>
        <tissue evidence="4">Leaf</tissue>
    </source>
</reference>
<dbReference type="PROSITE" id="PS50985">
    <property type="entry name" value="GRAS"/>
    <property type="match status" value="1"/>
</dbReference>
<evidence type="ECO:0000256" key="3">
    <source>
        <dbReference type="PROSITE-ProRule" id="PRU01191"/>
    </source>
</evidence>
<evidence type="ECO:0000313" key="5">
    <source>
        <dbReference type="Proteomes" id="UP000306102"/>
    </source>
</evidence>
<dbReference type="AlphaFoldDB" id="A0A4S4E8X2"/>
<keyword evidence="2" id="KW-0804">Transcription</keyword>
<sequence length="485" mass="56428">MNTTMQPKFLQSPWPFFINVSSPFLFNEFGDFGLAMDVDMDDYNLDFCPPFITTEDYSLDKSKISTFPSPTTLLDEFSDPQSPEKSEESLQLTLPTENMEINNVIHLIKAYREAIDEGQIQLSEVIVKRISEKVSPVGGVMDRFLYYLFQSFDKQADYLRQESNNNFLAAFMTFYQIFPDGKFAHFAANRAILQAMPHDVELIHIIEFDMGEGIQWPSMIEAIGWQQRKEIRLRLTSGKWSEGDSDCSPSPWRFTETRRWLCDHAQAFCVKLTVDTMELHDLVNEMKTMKRNGRRREWLVFNCMLRLPHMGRVRSRRDLSKFLRVAKELLAYVTNRNFDRKSFSTQNPIIELDVGSISCENIVFSFMIRSCARRRTDFDNMESIEWAFPNHLGEARTALECLFVAPLISSLAWIHKWDEMGCCDLQLGFGLEGCQVSKESLMEAMEMVREGKSLYGVRIEGENNNIMVLEWRGIPLVRFSCWRNQ</sequence>
<feature type="region of interest" description="SAW" evidence="3">
    <location>
        <begin position="412"/>
        <end position="483"/>
    </location>
</feature>
<accession>A0A4S4E8X2</accession>
<keyword evidence="5" id="KW-1185">Reference proteome</keyword>
<proteinExistence type="inferred from homology"/>
<gene>
    <name evidence="4" type="ORF">TEA_000027</name>
</gene>
<dbReference type="Proteomes" id="UP000306102">
    <property type="component" value="Unassembled WGS sequence"/>
</dbReference>
<dbReference type="PANTHER" id="PTHR31636">
    <property type="entry name" value="OSJNBA0084A10.13 PROTEIN-RELATED"/>
    <property type="match status" value="1"/>
</dbReference>
<dbReference type="EMBL" id="SDRB02006509">
    <property type="protein sequence ID" value="THG12548.1"/>
    <property type="molecule type" value="Genomic_DNA"/>
</dbReference>
<evidence type="ECO:0000256" key="1">
    <source>
        <dbReference type="ARBA" id="ARBA00023015"/>
    </source>
</evidence>
<dbReference type="Pfam" id="PF03514">
    <property type="entry name" value="GRAS"/>
    <property type="match status" value="1"/>
</dbReference>
<organism evidence="4 5">
    <name type="scientific">Camellia sinensis var. sinensis</name>
    <name type="common">China tea</name>
    <dbReference type="NCBI Taxonomy" id="542762"/>
    <lineage>
        <taxon>Eukaryota</taxon>
        <taxon>Viridiplantae</taxon>
        <taxon>Streptophyta</taxon>
        <taxon>Embryophyta</taxon>
        <taxon>Tracheophyta</taxon>
        <taxon>Spermatophyta</taxon>
        <taxon>Magnoliopsida</taxon>
        <taxon>eudicotyledons</taxon>
        <taxon>Gunneridae</taxon>
        <taxon>Pentapetalae</taxon>
        <taxon>asterids</taxon>
        <taxon>Ericales</taxon>
        <taxon>Theaceae</taxon>
        <taxon>Camellia</taxon>
    </lineage>
</organism>
<keyword evidence="1" id="KW-0805">Transcription regulation</keyword>